<evidence type="ECO:0000256" key="5">
    <source>
        <dbReference type="ARBA" id="ARBA00022723"/>
    </source>
</evidence>
<keyword evidence="4" id="KW-0540">Nuclease</keyword>
<dbReference type="GO" id="GO:0004523">
    <property type="term" value="F:RNA-DNA hybrid ribonuclease activity"/>
    <property type="evidence" value="ECO:0007669"/>
    <property type="project" value="UniProtKB-EC"/>
</dbReference>
<evidence type="ECO:0000313" key="9">
    <source>
        <dbReference type="EMBL" id="NNU43777.1"/>
    </source>
</evidence>
<reference evidence="9 10" key="2">
    <citation type="submission" date="2020-06" db="EMBL/GenBank/DDBJ databases">
        <title>Ramlibacter rhizophilus sp. nov., isolated from rhizosphere soil of national flower Mugunghwa from South Korea.</title>
        <authorList>
            <person name="Zheng-Fei Y."/>
            <person name="Huan T."/>
        </authorList>
    </citation>
    <scope>NUCLEOTIDE SEQUENCE [LARGE SCALE GENOMIC DNA]</scope>
    <source>
        <strain evidence="9 10">B156</strain>
    </source>
</reference>
<comment type="caution">
    <text evidence="9">The sequence shown here is derived from an EMBL/GenBank/DDBJ whole genome shotgun (WGS) entry which is preliminary data.</text>
</comment>
<evidence type="ECO:0000256" key="3">
    <source>
        <dbReference type="ARBA" id="ARBA00012180"/>
    </source>
</evidence>
<accession>A0A849KCA1</accession>
<dbReference type="GO" id="GO:0046872">
    <property type="term" value="F:metal ion binding"/>
    <property type="evidence" value="ECO:0007669"/>
    <property type="project" value="UniProtKB-KW"/>
</dbReference>
<keyword evidence="6" id="KW-0255">Endonuclease</keyword>
<dbReference type="EC" id="3.1.26.4" evidence="3"/>
<dbReference type="Proteomes" id="UP000552954">
    <property type="component" value="Unassembled WGS sequence"/>
</dbReference>
<dbReference type="InterPro" id="IPR002156">
    <property type="entry name" value="RNaseH_domain"/>
</dbReference>
<dbReference type="EMBL" id="JABFCS010000001">
    <property type="protein sequence ID" value="NNU43777.1"/>
    <property type="molecule type" value="Genomic_DNA"/>
</dbReference>
<dbReference type="InterPro" id="IPR012337">
    <property type="entry name" value="RNaseH-like_sf"/>
</dbReference>
<sequence>MITQGGIHDEEALNIYTDGSSFPSKKRAAGVGVVLMWVDEAGDPQTSEHAPTGYQSATIDEMEIQACIAGLQEAQRVFPDLEQFKKILLFSDSQYVTENFVKAMNIWPQRGWRGANGTPVKNIDLWKRLRKEVNALPRRVEVRWVKGHKSNIYNRAADKLAKKSAAMPFNRPLSVSQTTYKWSDRKTQRGCVTFDGRAVKIRIISTKYMKYAREYEYRFEVIGADDPSYKDVDFVWYKHLLSRNKCLLVRLNSDHDHPSIEQVLEELDPDDYRY</sequence>
<reference evidence="9 10" key="1">
    <citation type="submission" date="2020-05" db="EMBL/GenBank/DDBJ databases">
        <authorList>
            <person name="Khan S.A."/>
            <person name="Jeon C.O."/>
            <person name="Chun B.H."/>
        </authorList>
    </citation>
    <scope>NUCLEOTIDE SEQUENCE [LARGE SCALE GENOMIC DNA]</scope>
    <source>
        <strain evidence="9 10">B156</strain>
    </source>
</reference>
<dbReference type="PANTHER" id="PTHR10642">
    <property type="entry name" value="RIBONUCLEASE H1"/>
    <property type="match status" value="1"/>
</dbReference>
<organism evidence="9 10">
    <name type="scientific">Ramlibacter montanisoli</name>
    <dbReference type="NCBI Taxonomy" id="2732512"/>
    <lineage>
        <taxon>Bacteria</taxon>
        <taxon>Pseudomonadati</taxon>
        <taxon>Pseudomonadota</taxon>
        <taxon>Betaproteobacteria</taxon>
        <taxon>Burkholderiales</taxon>
        <taxon>Comamonadaceae</taxon>
        <taxon>Ramlibacter</taxon>
    </lineage>
</organism>
<dbReference type="InterPro" id="IPR050092">
    <property type="entry name" value="RNase_H"/>
</dbReference>
<keyword evidence="7" id="KW-0378">Hydrolase</keyword>
<evidence type="ECO:0000259" key="8">
    <source>
        <dbReference type="PROSITE" id="PS50879"/>
    </source>
</evidence>
<keyword evidence="5" id="KW-0479">Metal-binding</keyword>
<dbReference type="Gene3D" id="3.30.420.10">
    <property type="entry name" value="Ribonuclease H-like superfamily/Ribonuclease H"/>
    <property type="match status" value="1"/>
</dbReference>
<dbReference type="PROSITE" id="PS50879">
    <property type="entry name" value="RNASE_H_1"/>
    <property type="match status" value="1"/>
</dbReference>
<dbReference type="InterPro" id="IPR036397">
    <property type="entry name" value="RNaseH_sf"/>
</dbReference>
<dbReference type="RefSeq" id="WP_171559631.1">
    <property type="nucleotide sequence ID" value="NZ_JABFCS010000001.1"/>
</dbReference>
<dbReference type="GO" id="GO:0003676">
    <property type="term" value="F:nucleic acid binding"/>
    <property type="evidence" value="ECO:0007669"/>
    <property type="project" value="InterPro"/>
</dbReference>
<evidence type="ECO:0000313" key="10">
    <source>
        <dbReference type="Proteomes" id="UP000552954"/>
    </source>
</evidence>
<protein>
    <recommendedName>
        <fullName evidence="3">ribonuclease H</fullName>
        <ecNumber evidence="3">3.1.26.4</ecNumber>
    </recommendedName>
</protein>
<comment type="similarity">
    <text evidence="2">Belongs to the RNase H family.</text>
</comment>
<dbReference type="GO" id="GO:0043137">
    <property type="term" value="P:DNA replication, removal of RNA primer"/>
    <property type="evidence" value="ECO:0007669"/>
    <property type="project" value="TreeGrafter"/>
</dbReference>
<gene>
    <name evidence="9" type="ORF">HK415_12360</name>
</gene>
<keyword evidence="10" id="KW-1185">Reference proteome</keyword>
<proteinExistence type="inferred from homology"/>
<evidence type="ECO:0000256" key="1">
    <source>
        <dbReference type="ARBA" id="ARBA00000077"/>
    </source>
</evidence>
<dbReference type="AlphaFoldDB" id="A0A849KCA1"/>
<comment type="catalytic activity">
    <reaction evidence="1">
        <text>Endonucleolytic cleavage to 5'-phosphomonoester.</text>
        <dbReference type="EC" id="3.1.26.4"/>
    </reaction>
</comment>
<dbReference type="PANTHER" id="PTHR10642:SF26">
    <property type="entry name" value="RIBONUCLEASE H1"/>
    <property type="match status" value="1"/>
</dbReference>
<dbReference type="Pfam" id="PF00075">
    <property type="entry name" value="RNase_H"/>
    <property type="match status" value="1"/>
</dbReference>
<evidence type="ECO:0000256" key="4">
    <source>
        <dbReference type="ARBA" id="ARBA00022722"/>
    </source>
</evidence>
<feature type="domain" description="RNase H type-1" evidence="8">
    <location>
        <begin position="9"/>
        <end position="166"/>
    </location>
</feature>
<evidence type="ECO:0000256" key="7">
    <source>
        <dbReference type="ARBA" id="ARBA00022801"/>
    </source>
</evidence>
<evidence type="ECO:0000256" key="6">
    <source>
        <dbReference type="ARBA" id="ARBA00022759"/>
    </source>
</evidence>
<evidence type="ECO:0000256" key="2">
    <source>
        <dbReference type="ARBA" id="ARBA00005300"/>
    </source>
</evidence>
<dbReference type="SUPFAM" id="SSF53098">
    <property type="entry name" value="Ribonuclease H-like"/>
    <property type="match status" value="1"/>
</dbReference>
<name>A0A849KCA1_9BURK</name>